<evidence type="ECO:0000256" key="2">
    <source>
        <dbReference type="SAM" id="SignalP"/>
    </source>
</evidence>
<feature type="chain" id="PRO_5012427321" evidence="2">
    <location>
        <begin position="28"/>
        <end position="339"/>
    </location>
</feature>
<proteinExistence type="predicted"/>
<name>A0A2A5WF06_9GAMM</name>
<dbReference type="CDD" id="cd07719">
    <property type="entry name" value="arylsulfatase_AtsA-like_MBL-fold"/>
    <property type="match status" value="1"/>
</dbReference>
<dbReference type="InterPro" id="IPR036866">
    <property type="entry name" value="RibonucZ/Hydroxyglut_hydro"/>
</dbReference>
<dbReference type="Pfam" id="PF12706">
    <property type="entry name" value="Lactamase_B_2"/>
    <property type="match status" value="1"/>
</dbReference>
<protein>
    <submittedName>
        <fullName evidence="4">MBL fold metallo-hydrolase</fullName>
    </submittedName>
</protein>
<accession>A0A2A5WF06</accession>
<sequence>MTNSYPISRVASTLCLLCVLIVTSCSSNSLNQADYSLTLPSARIETREAPSPEELAEKTKVVILGTGTPIPDAFRAGSSIAVIHKGQSYLFDVGSGAIRQATIARYKYDIPSLYPSQICCVFLSHLHSDHIMDLSELAHTLWWRRGNGLQAWGPIGVEPIANTLDELISIDANFRINGVQPVSNPDGFRVDAATITPGILLQEDDLTIEAFLVDHGDIDPAFGFKIITNDLSIVISGDTAYSEVIAEKAQGVDLLFHEVISRQGLEQNSPDFQRYHNSVHTTSNELARLARIAQPKRLVLYHGLFYGTTEASVLNEIEALYDGEVILANDLDIFTTDSR</sequence>
<dbReference type="InterPro" id="IPR001279">
    <property type="entry name" value="Metallo-B-lactamas"/>
</dbReference>
<dbReference type="PANTHER" id="PTHR46018:SF2">
    <property type="entry name" value="ZINC PHOSPHODIESTERASE ELAC PROTEIN 1"/>
    <property type="match status" value="1"/>
</dbReference>
<evidence type="ECO:0000256" key="1">
    <source>
        <dbReference type="ARBA" id="ARBA00022801"/>
    </source>
</evidence>
<gene>
    <name evidence="4" type="ORF">CNF02_02800</name>
</gene>
<evidence type="ECO:0000313" key="4">
    <source>
        <dbReference type="EMBL" id="PDH34971.1"/>
    </source>
</evidence>
<dbReference type="PANTHER" id="PTHR46018">
    <property type="entry name" value="ZINC PHOSPHODIESTERASE ELAC PROTEIN 1"/>
    <property type="match status" value="1"/>
</dbReference>
<keyword evidence="2" id="KW-0732">Signal</keyword>
<keyword evidence="1 4" id="KW-0378">Hydrolase</keyword>
<dbReference type="InterPro" id="IPR044094">
    <property type="entry name" value="AtsA-like_MBL-fold"/>
</dbReference>
<dbReference type="Gene3D" id="3.60.15.10">
    <property type="entry name" value="Ribonuclease Z/Hydroxyacylglutathione hydrolase-like"/>
    <property type="match status" value="1"/>
</dbReference>
<dbReference type="SUPFAM" id="SSF56281">
    <property type="entry name" value="Metallo-hydrolase/oxidoreductase"/>
    <property type="match status" value="1"/>
</dbReference>
<feature type="domain" description="Metallo-beta-lactamase" evidence="3">
    <location>
        <begin position="90"/>
        <end position="302"/>
    </location>
</feature>
<evidence type="ECO:0000259" key="3">
    <source>
        <dbReference type="Pfam" id="PF12706"/>
    </source>
</evidence>
<evidence type="ECO:0000313" key="5">
    <source>
        <dbReference type="Proteomes" id="UP000219329"/>
    </source>
</evidence>
<feature type="signal peptide" evidence="2">
    <location>
        <begin position="1"/>
        <end position="27"/>
    </location>
</feature>
<dbReference type="AlphaFoldDB" id="A0A2A5WF06"/>
<comment type="caution">
    <text evidence="4">The sequence shown here is derived from an EMBL/GenBank/DDBJ whole genome shotgun (WGS) entry which is preliminary data.</text>
</comment>
<dbReference type="EMBL" id="NTJZ01000002">
    <property type="protein sequence ID" value="PDH34971.1"/>
    <property type="molecule type" value="Genomic_DNA"/>
</dbReference>
<organism evidence="4 5">
    <name type="scientific">OM182 bacterium MED-G28</name>
    <dbReference type="NCBI Taxonomy" id="1986256"/>
    <lineage>
        <taxon>Bacteria</taxon>
        <taxon>Pseudomonadati</taxon>
        <taxon>Pseudomonadota</taxon>
        <taxon>Gammaproteobacteria</taxon>
        <taxon>OMG group</taxon>
        <taxon>OM182 clade</taxon>
    </lineage>
</organism>
<reference evidence="4 5" key="1">
    <citation type="submission" date="2017-08" db="EMBL/GenBank/DDBJ databases">
        <title>Fine stratification of microbial communities through a metagenomic profile of the photic zone.</title>
        <authorList>
            <person name="Haro-Moreno J.M."/>
            <person name="Lopez-Perez M."/>
            <person name="De La Torre J."/>
            <person name="Picazo A."/>
            <person name="Camacho A."/>
            <person name="Rodriguez-Valera F."/>
        </authorList>
    </citation>
    <scope>NUCLEOTIDE SEQUENCE [LARGE SCALE GENOMIC DNA]</scope>
    <source>
        <strain evidence="4">MED-G28</strain>
    </source>
</reference>
<dbReference type="Proteomes" id="UP000219329">
    <property type="component" value="Unassembled WGS sequence"/>
</dbReference>
<dbReference type="GO" id="GO:0042781">
    <property type="term" value="F:3'-tRNA processing endoribonuclease activity"/>
    <property type="evidence" value="ECO:0007669"/>
    <property type="project" value="TreeGrafter"/>
</dbReference>